<accession>A0A016U7L2</accession>
<reference evidence="2" key="1">
    <citation type="journal article" date="2015" name="Nat. Genet.">
        <title>The genome and transcriptome of the zoonotic hookworm Ancylostoma ceylanicum identify infection-specific gene families.</title>
        <authorList>
            <person name="Schwarz E.M."/>
            <person name="Hu Y."/>
            <person name="Antoshechkin I."/>
            <person name="Miller M.M."/>
            <person name="Sternberg P.W."/>
            <person name="Aroian R.V."/>
        </authorList>
    </citation>
    <scope>NUCLEOTIDE SEQUENCE</scope>
    <source>
        <strain evidence="2">HY135</strain>
    </source>
</reference>
<dbReference type="Proteomes" id="UP000024635">
    <property type="component" value="Unassembled WGS sequence"/>
</dbReference>
<organism evidence="1 2">
    <name type="scientific">Ancylostoma ceylanicum</name>
    <dbReference type="NCBI Taxonomy" id="53326"/>
    <lineage>
        <taxon>Eukaryota</taxon>
        <taxon>Metazoa</taxon>
        <taxon>Ecdysozoa</taxon>
        <taxon>Nematoda</taxon>
        <taxon>Chromadorea</taxon>
        <taxon>Rhabditida</taxon>
        <taxon>Rhabditina</taxon>
        <taxon>Rhabditomorpha</taxon>
        <taxon>Strongyloidea</taxon>
        <taxon>Ancylostomatidae</taxon>
        <taxon>Ancylostomatinae</taxon>
        <taxon>Ancylostoma</taxon>
    </lineage>
</organism>
<protein>
    <submittedName>
        <fullName evidence="1">Uncharacterized protein</fullName>
    </submittedName>
</protein>
<name>A0A016U7L2_9BILA</name>
<dbReference type="PROSITE" id="PS51257">
    <property type="entry name" value="PROKAR_LIPOPROTEIN"/>
    <property type="match status" value="1"/>
</dbReference>
<sequence length="71" mass="8315">MWKQTEKTTILLAVAYPATLQLFQSCRYVFSPLYCSLAVTKLMELSPCLNVHLQNFDIHYALLLDRFCDRQ</sequence>
<dbReference type="EMBL" id="JARK01001387">
    <property type="protein sequence ID" value="EYC11319.1"/>
    <property type="molecule type" value="Genomic_DNA"/>
</dbReference>
<evidence type="ECO:0000313" key="1">
    <source>
        <dbReference type="EMBL" id="EYC11319.1"/>
    </source>
</evidence>
<gene>
    <name evidence="1" type="primary">Acey_s0051.g2141</name>
    <name evidence="1" type="ORF">Y032_0051g2141</name>
</gene>
<dbReference type="AlphaFoldDB" id="A0A016U7L2"/>
<evidence type="ECO:0000313" key="2">
    <source>
        <dbReference type="Proteomes" id="UP000024635"/>
    </source>
</evidence>
<keyword evidence="2" id="KW-1185">Reference proteome</keyword>
<comment type="caution">
    <text evidence="1">The sequence shown here is derived from an EMBL/GenBank/DDBJ whole genome shotgun (WGS) entry which is preliminary data.</text>
</comment>
<proteinExistence type="predicted"/>